<dbReference type="GO" id="GO:0070967">
    <property type="term" value="F:coenzyme F420 binding"/>
    <property type="evidence" value="ECO:0007669"/>
    <property type="project" value="TreeGrafter"/>
</dbReference>
<evidence type="ECO:0000313" key="4">
    <source>
        <dbReference type="Proteomes" id="UP000184501"/>
    </source>
</evidence>
<keyword evidence="1" id="KW-0560">Oxidoreductase</keyword>
<dbReference type="GO" id="GO:0005829">
    <property type="term" value="C:cytosol"/>
    <property type="evidence" value="ECO:0007669"/>
    <property type="project" value="TreeGrafter"/>
</dbReference>
<dbReference type="InterPro" id="IPR052019">
    <property type="entry name" value="F420H2_bilvrd_red/Heme_oxyg"/>
</dbReference>
<organism evidence="3 4">
    <name type="scientific">Streptoalloteichus hindustanus</name>
    <dbReference type="NCBI Taxonomy" id="2017"/>
    <lineage>
        <taxon>Bacteria</taxon>
        <taxon>Bacillati</taxon>
        <taxon>Actinomycetota</taxon>
        <taxon>Actinomycetes</taxon>
        <taxon>Pseudonocardiales</taxon>
        <taxon>Pseudonocardiaceae</taxon>
        <taxon>Streptoalloteichus</taxon>
    </lineage>
</organism>
<dbReference type="GO" id="GO:0016627">
    <property type="term" value="F:oxidoreductase activity, acting on the CH-CH group of donors"/>
    <property type="evidence" value="ECO:0007669"/>
    <property type="project" value="TreeGrafter"/>
</dbReference>
<protein>
    <submittedName>
        <fullName evidence="3">PPOX class probable F420-dependent enzyme</fullName>
    </submittedName>
</protein>
<dbReference type="InterPro" id="IPR012349">
    <property type="entry name" value="Split_barrel_FMN-bd"/>
</dbReference>
<feature type="domain" description="Pyridoxamine 5'-phosphate oxidase N-terminal" evidence="2">
    <location>
        <begin position="17"/>
        <end position="136"/>
    </location>
</feature>
<reference evidence="3 4" key="1">
    <citation type="submission" date="2016-11" db="EMBL/GenBank/DDBJ databases">
        <authorList>
            <person name="Jaros S."/>
            <person name="Januszkiewicz K."/>
            <person name="Wedrychowicz H."/>
        </authorList>
    </citation>
    <scope>NUCLEOTIDE SEQUENCE [LARGE SCALE GENOMIC DNA]</scope>
    <source>
        <strain evidence="3 4">DSM 44523</strain>
    </source>
</reference>
<accession>A0A1M5EQ10</accession>
<evidence type="ECO:0000313" key="3">
    <source>
        <dbReference type="EMBL" id="SHF81388.1"/>
    </source>
</evidence>
<dbReference type="AlphaFoldDB" id="A0A1M5EQ10"/>
<dbReference type="Pfam" id="PF01243">
    <property type="entry name" value="PNPOx_N"/>
    <property type="match status" value="1"/>
</dbReference>
<dbReference type="EMBL" id="FQVN01000005">
    <property type="protein sequence ID" value="SHF81388.1"/>
    <property type="molecule type" value="Genomic_DNA"/>
</dbReference>
<name>A0A1M5EQ10_STRHI</name>
<dbReference type="InterPro" id="IPR011576">
    <property type="entry name" value="Pyridox_Oxase_N"/>
</dbReference>
<dbReference type="STRING" id="2017.SAMN05444320_10584"/>
<dbReference type="PANTHER" id="PTHR35176:SF1">
    <property type="entry name" value="F420H(2)-DEPENDENT BILIVERDIN REDUCTASE"/>
    <property type="match status" value="1"/>
</dbReference>
<keyword evidence="4" id="KW-1185">Reference proteome</keyword>
<gene>
    <name evidence="3" type="ORF">SAMN05444320_10584</name>
</gene>
<dbReference type="NCBIfam" id="TIGR03618">
    <property type="entry name" value="Rv1155_F420"/>
    <property type="match status" value="1"/>
</dbReference>
<dbReference type="InterPro" id="IPR019920">
    <property type="entry name" value="F420-binding_dom_put"/>
</dbReference>
<dbReference type="PANTHER" id="PTHR35176">
    <property type="entry name" value="HEME OXYGENASE HI_0854-RELATED"/>
    <property type="match status" value="1"/>
</dbReference>
<dbReference type="RefSeq" id="WP_073484091.1">
    <property type="nucleotide sequence ID" value="NZ_FQVN01000005.1"/>
</dbReference>
<dbReference type="OrthoDB" id="4551790at2"/>
<evidence type="ECO:0000259" key="2">
    <source>
        <dbReference type="Pfam" id="PF01243"/>
    </source>
</evidence>
<proteinExistence type="predicted"/>
<dbReference type="Proteomes" id="UP000184501">
    <property type="component" value="Unassembled WGS sequence"/>
</dbReference>
<dbReference type="Gene3D" id="2.30.110.10">
    <property type="entry name" value="Electron Transport, Fmn-binding Protein, Chain A"/>
    <property type="match status" value="1"/>
</dbReference>
<dbReference type="SUPFAM" id="SSF50475">
    <property type="entry name" value="FMN-binding split barrel"/>
    <property type="match status" value="1"/>
</dbReference>
<sequence length="140" mass="15346">MARWVSGAGVDLLGLGAEFRTFWQERHLCTLTTTRPDGSLHVVPVGVTLDLATATARVISDRGSRKVRNVLAAGADGGVVAVCQVDGRRWSTLEGRAVIREDLESVRDAELRYTERYKPPRVNPHRAVIEISVTRVLGNV</sequence>
<evidence type="ECO:0000256" key="1">
    <source>
        <dbReference type="ARBA" id="ARBA00023002"/>
    </source>
</evidence>